<gene>
    <name evidence="1" type="ORF">B296_00022628</name>
</gene>
<protein>
    <submittedName>
        <fullName evidence="1">Uncharacterized protein</fullName>
    </submittedName>
</protein>
<name>A0A426XEC2_ENSVE</name>
<dbReference type="AlphaFoldDB" id="A0A426XEC2"/>
<organism evidence="1 2">
    <name type="scientific">Ensete ventricosum</name>
    <name type="common">Abyssinian banana</name>
    <name type="synonym">Musa ensete</name>
    <dbReference type="NCBI Taxonomy" id="4639"/>
    <lineage>
        <taxon>Eukaryota</taxon>
        <taxon>Viridiplantae</taxon>
        <taxon>Streptophyta</taxon>
        <taxon>Embryophyta</taxon>
        <taxon>Tracheophyta</taxon>
        <taxon>Spermatophyta</taxon>
        <taxon>Magnoliopsida</taxon>
        <taxon>Liliopsida</taxon>
        <taxon>Zingiberales</taxon>
        <taxon>Musaceae</taxon>
        <taxon>Ensete</taxon>
    </lineage>
</organism>
<evidence type="ECO:0000313" key="1">
    <source>
        <dbReference type="EMBL" id="RRT37827.1"/>
    </source>
</evidence>
<dbReference type="Proteomes" id="UP000287651">
    <property type="component" value="Unassembled WGS sequence"/>
</dbReference>
<sequence length="61" mass="6966">MGSRTSMVSRKNTTVKNFMQSRAQSRVKIGFSCTISEIQNTGPSRRTCPWEVVQAQFHENM</sequence>
<accession>A0A426XEC2</accession>
<reference evidence="1 2" key="1">
    <citation type="journal article" date="2014" name="Agronomy (Basel)">
        <title>A Draft Genome Sequence for Ensete ventricosum, the Drought-Tolerant Tree Against Hunger.</title>
        <authorList>
            <person name="Harrison J."/>
            <person name="Moore K.A."/>
            <person name="Paszkiewicz K."/>
            <person name="Jones T."/>
            <person name="Grant M."/>
            <person name="Ambacheew D."/>
            <person name="Muzemil S."/>
            <person name="Studholme D.J."/>
        </authorList>
    </citation>
    <scope>NUCLEOTIDE SEQUENCE [LARGE SCALE GENOMIC DNA]</scope>
</reference>
<evidence type="ECO:0000313" key="2">
    <source>
        <dbReference type="Proteomes" id="UP000287651"/>
    </source>
</evidence>
<proteinExistence type="predicted"/>
<comment type="caution">
    <text evidence="1">The sequence shown here is derived from an EMBL/GenBank/DDBJ whole genome shotgun (WGS) entry which is preliminary data.</text>
</comment>
<dbReference type="EMBL" id="AMZH03021835">
    <property type="protein sequence ID" value="RRT37827.1"/>
    <property type="molecule type" value="Genomic_DNA"/>
</dbReference>